<evidence type="ECO:0000256" key="2">
    <source>
        <dbReference type="ARBA" id="ARBA00022475"/>
    </source>
</evidence>
<dbReference type="CDD" id="cd06354">
    <property type="entry name" value="PBP1_PrnA-like"/>
    <property type="match status" value="1"/>
</dbReference>
<dbReference type="Gene3D" id="3.40.50.2300">
    <property type="match status" value="2"/>
</dbReference>
<dbReference type="PROSITE" id="PS51257">
    <property type="entry name" value="PROKAR_LIPOPROTEIN"/>
    <property type="match status" value="1"/>
</dbReference>
<reference evidence="8 9" key="1">
    <citation type="journal article" date="2019" name="Int. J. Syst. Evol. Microbiol.">
        <title>The Global Catalogue of Microorganisms (GCM) 10K type strain sequencing project: providing services to taxonomists for standard genome sequencing and annotation.</title>
        <authorList>
            <consortium name="The Broad Institute Genomics Platform"/>
            <consortium name="The Broad Institute Genome Sequencing Center for Infectious Disease"/>
            <person name="Wu L."/>
            <person name="Ma J."/>
        </authorList>
    </citation>
    <scope>NUCLEOTIDE SEQUENCE [LARGE SCALE GENOMIC DNA]</scope>
    <source>
        <strain evidence="8 9">JCM 14718</strain>
    </source>
</reference>
<evidence type="ECO:0000256" key="4">
    <source>
        <dbReference type="ARBA" id="ARBA00023136"/>
    </source>
</evidence>
<dbReference type="InterPro" id="IPR003760">
    <property type="entry name" value="PnrA-like"/>
</dbReference>
<dbReference type="EMBL" id="BAAANY010000014">
    <property type="protein sequence ID" value="GAA1686123.1"/>
    <property type="molecule type" value="Genomic_DNA"/>
</dbReference>
<keyword evidence="9" id="KW-1185">Reference proteome</keyword>
<evidence type="ECO:0000313" key="8">
    <source>
        <dbReference type="EMBL" id="GAA1686123.1"/>
    </source>
</evidence>
<name>A0ABN2HE01_9ACTN</name>
<dbReference type="PANTHER" id="PTHR34296">
    <property type="entry name" value="TRANSCRIPTIONAL ACTIVATOR PROTEIN MED"/>
    <property type="match status" value="1"/>
</dbReference>
<keyword evidence="2" id="KW-1003">Cell membrane</keyword>
<feature type="chain" id="PRO_5045429554" evidence="6">
    <location>
        <begin position="25"/>
        <end position="350"/>
    </location>
</feature>
<keyword evidence="4" id="KW-0472">Membrane</keyword>
<feature type="domain" description="ABC transporter substrate-binding protein PnrA-like" evidence="7">
    <location>
        <begin position="45"/>
        <end position="346"/>
    </location>
</feature>
<sequence>MRRARGIKLASVLAVGAMALTACGGGTTGTAGGGSSTTSVKVGLAFDVGGRGDKSFNDLAAAGLDKAKTDLKITTKELSAVVGESDAAKAARLKLLAQAGFNPIIAVGFAYAPGLKEVAPQFPKVKFAIVDGAASDVSGPNVTNLVFKENESSFLVGVAAAKATKTKNVGFIGGVQTPLIQKFQAGYQAGVAAVDKTIKVQVKYLSQPPDFTGFNDPAKAKVTAQGMYDGGADVVYHAAGGSGSGLFEAAAASKKWAIGVDSDQYATATADQKQWILTSALKGVDTAVFNFVEQAGKNQVKSGEQRFGLKENGVGYSTSNPAVKQYESVIDGFKTQIIDGKIVVPATPAS</sequence>
<dbReference type="Pfam" id="PF02608">
    <property type="entry name" value="Bmp"/>
    <property type="match status" value="1"/>
</dbReference>
<dbReference type="PANTHER" id="PTHR34296:SF2">
    <property type="entry name" value="ABC TRANSPORTER GUANOSINE-BINDING PROTEIN NUPN"/>
    <property type="match status" value="1"/>
</dbReference>
<comment type="subcellular location">
    <subcellularLocation>
        <location evidence="1">Cell membrane</location>
    </subcellularLocation>
</comment>
<dbReference type="RefSeq" id="WP_163572952.1">
    <property type="nucleotide sequence ID" value="NZ_BAAANY010000014.1"/>
</dbReference>
<evidence type="ECO:0000256" key="5">
    <source>
        <dbReference type="ARBA" id="ARBA00023288"/>
    </source>
</evidence>
<evidence type="ECO:0000313" key="9">
    <source>
        <dbReference type="Proteomes" id="UP001500618"/>
    </source>
</evidence>
<evidence type="ECO:0000256" key="3">
    <source>
        <dbReference type="ARBA" id="ARBA00022729"/>
    </source>
</evidence>
<organism evidence="8 9">
    <name type="scientific">Fodinicola feengrottensis</name>
    <dbReference type="NCBI Taxonomy" id="435914"/>
    <lineage>
        <taxon>Bacteria</taxon>
        <taxon>Bacillati</taxon>
        <taxon>Actinomycetota</taxon>
        <taxon>Actinomycetes</taxon>
        <taxon>Mycobacteriales</taxon>
        <taxon>Fodinicola</taxon>
    </lineage>
</organism>
<keyword evidence="3 6" id="KW-0732">Signal</keyword>
<keyword evidence="5" id="KW-0449">Lipoprotein</keyword>
<proteinExistence type="predicted"/>
<gene>
    <name evidence="8" type="ORF">GCM10009765_39360</name>
</gene>
<evidence type="ECO:0000256" key="1">
    <source>
        <dbReference type="ARBA" id="ARBA00004236"/>
    </source>
</evidence>
<evidence type="ECO:0000259" key="7">
    <source>
        <dbReference type="Pfam" id="PF02608"/>
    </source>
</evidence>
<evidence type="ECO:0000256" key="6">
    <source>
        <dbReference type="SAM" id="SignalP"/>
    </source>
</evidence>
<protein>
    <submittedName>
        <fullName evidence="8">BMP family ABC transporter substrate-binding protein</fullName>
    </submittedName>
</protein>
<dbReference type="InterPro" id="IPR050957">
    <property type="entry name" value="BMP_lipoprotein"/>
</dbReference>
<dbReference type="Proteomes" id="UP001500618">
    <property type="component" value="Unassembled WGS sequence"/>
</dbReference>
<accession>A0ABN2HE01</accession>
<comment type="caution">
    <text evidence="8">The sequence shown here is derived from an EMBL/GenBank/DDBJ whole genome shotgun (WGS) entry which is preliminary data.</text>
</comment>
<feature type="signal peptide" evidence="6">
    <location>
        <begin position="1"/>
        <end position="24"/>
    </location>
</feature>